<keyword evidence="9" id="KW-1185">Reference proteome</keyword>
<evidence type="ECO:0000256" key="5">
    <source>
        <dbReference type="ARBA" id="ARBA00022691"/>
    </source>
</evidence>
<dbReference type="NCBIfam" id="TIGR00096">
    <property type="entry name" value="16S rRNA (cytidine(1402)-2'-O)-methyltransferase"/>
    <property type="match status" value="1"/>
</dbReference>
<evidence type="ECO:0000256" key="3">
    <source>
        <dbReference type="ARBA" id="ARBA00022603"/>
    </source>
</evidence>
<evidence type="ECO:0000256" key="6">
    <source>
        <dbReference type="HAMAP-Rule" id="MF_01877"/>
    </source>
</evidence>
<dbReference type="InterPro" id="IPR018063">
    <property type="entry name" value="SAM_MeTrfase_RsmI_CS"/>
</dbReference>
<organism evidence="8 9">
    <name type="scientific">Amygdalobacter indicium</name>
    <dbReference type="NCBI Taxonomy" id="3029272"/>
    <lineage>
        <taxon>Bacteria</taxon>
        <taxon>Bacillati</taxon>
        <taxon>Bacillota</taxon>
        <taxon>Clostridia</taxon>
        <taxon>Eubacteriales</taxon>
        <taxon>Oscillospiraceae</taxon>
        <taxon>Amygdalobacter</taxon>
    </lineage>
</organism>
<keyword evidence="1 6" id="KW-0963">Cytoplasm</keyword>
<reference evidence="8 9" key="1">
    <citation type="submission" date="2023-02" db="EMBL/GenBank/DDBJ databases">
        <title>Novel Oscillospiraceae bacterial genomes.</title>
        <authorList>
            <person name="Srinivasan S."/>
            <person name="Austin M.N."/>
            <person name="Fiedler T.L."/>
            <person name="Strenk S.M."/>
            <person name="Agnew K.J."/>
            <person name="Nagana Gowda G.A."/>
            <person name="Raftery D."/>
            <person name="Beamer M.A."/>
            <person name="Achilles S.L."/>
            <person name="Wiesenfeld H.C."/>
            <person name="Fredricks D.N."/>
            <person name="Hillier S.L."/>
        </authorList>
    </citation>
    <scope>NUCLEOTIDE SEQUENCE [LARGE SCALE GENOMIC DNA]</scope>
    <source>
        <strain evidence="8 9">CHIC02 1186E3-8</strain>
    </source>
</reference>
<evidence type="ECO:0000313" key="8">
    <source>
        <dbReference type="EMBL" id="WEG35604.1"/>
    </source>
</evidence>
<dbReference type="Gene3D" id="3.40.1010.10">
    <property type="entry name" value="Cobalt-precorrin-4 Transmethylase, Domain 1"/>
    <property type="match status" value="1"/>
</dbReference>
<gene>
    <name evidence="6 8" type="primary">rsmI</name>
    <name evidence="8" type="ORF">PYS61_00125</name>
</gene>
<dbReference type="Pfam" id="PF00590">
    <property type="entry name" value="TP_methylase"/>
    <property type="match status" value="1"/>
</dbReference>
<evidence type="ECO:0000256" key="2">
    <source>
        <dbReference type="ARBA" id="ARBA00022552"/>
    </source>
</evidence>
<dbReference type="InterPro" id="IPR014776">
    <property type="entry name" value="4pyrrole_Mease_sub2"/>
</dbReference>
<dbReference type="PANTHER" id="PTHR46111:SF1">
    <property type="entry name" value="RIBOSOMAL RNA SMALL SUBUNIT METHYLTRANSFERASE I"/>
    <property type="match status" value="1"/>
</dbReference>
<dbReference type="CDD" id="cd11648">
    <property type="entry name" value="RsmI"/>
    <property type="match status" value="1"/>
</dbReference>
<dbReference type="GO" id="GO:0008168">
    <property type="term" value="F:methyltransferase activity"/>
    <property type="evidence" value="ECO:0007669"/>
    <property type="project" value="UniProtKB-KW"/>
</dbReference>
<keyword evidence="3 6" id="KW-0489">Methyltransferase</keyword>
<evidence type="ECO:0000256" key="1">
    <source>
        <dbReference type="ARBA" id="ARBA00022490"/>
    </source>
</evidence>
<comment type="subcellular location">
    <subcellularLocation>
        <location evidence="6">Cytoplasm</location>
    </subcellularLocation>
</comment>
<keyword evidence="5 6" id="KW-0949">S-adenosyl-L-methionine</keyword>
<feature type="domain" description="Tetrapyrrole methylase" evidence="7">
    <location>
        <begin position="32"/>
        <end position="236"/>
    </location>
</feature>
<protein>
    <recommendedName>
        <fullName evidence="6">Ribosomal RNA small subunit methyltransferase I</fullName>
        <ecNumber evidence="6">2.1.1.198</ecNumber>
    </recommendedName>
    <alternativeName>
        <fullName evidence="6">16S rRNA 2'-O-ribose C1402 methyltransferase</fullName>
    </alternativeName>
    <alternativeName>
        <fullName evidence="6">rRNA (cytidine-2'-O-)-methyltransferase RsmI</fullName>
    </alternativeName>
</protein>
<keyword evidence="4 6" id="KW-0808">Transferase</keyword>
<evidence type="ECO:0000259" key="7">
    <source>
        <dbReference type="Pfam" id="PF00590"/>
    </source>
</evidence>
<dbReference type="InterPro" id="IPR000878">
    <property type="entry name" value="4pyrrol_Mease"/>
</dbReference>
<dbReference type="GO" id="GO:0032259">
    <property type="term" value="P:methylation"/>
    <property type="evidence" value="ECO:0007669"/>
    <property type="project" value="UniProtKB-KW"/>
</dbReference>
<dbReference type="EMBL" id="CP118868">
    <property type="protein sequence ID" value="WEG35604.1"/>
    <property type="molecule type" value="Genomic_DNA"/>
</dbReference>
<dbReference type="PANTHER" id="PTHR46111">
    <property type="entry name" value="RIBOSOMAL RNA SMALL SUBUNIT METHYLTRANSFERASE I"/>
    <property type="match status" value="1"/>
</dbReference>
<keyword evidence="2 6" id="KW-0698">rRNA processing</keyword>
<dbReference type="RefSeq" id="WP_315571724.1">
    <property type="nucleotide sequence ID" value="NZ_CP118868.1"/>
</dbReference>
<dbReference type="Proteomes" id="UP001220478">
    <property type="component" value="Chromosome"/>
</dbReference>
<dbReference type="Gene3D" id="3.30.950.10">
    <property type="entry name" value="Methyltransferase, Cobalt-precorrin-4 Transmethylase, Domain 2"/>
    <property type="match status" value="1"/>
</dbReference>
<name>A0ABY8C7U7_9FIRM</name>
<dbReference type="SUPFAM" id="SSF53790">
    <property type="entry name" value="Tetrapyrrole methylase"/>
    <property type="match status" value="1"/>
</dbReference>
<dbReference type="InterPro" id="IPR035996">
    <property type="entry name" value="4pyrrol_Methylase_sf"/>
</dbReference>
<sequence>MAFSDVEHEQQQFNEVLSSIMLKTVGELTGGTLYLVAVPIGNVADITLRALAVLANCDYIACEDTRNTALLLSYYGIKRPLFSLHSYNEQARIPYLLQLLQHKAKVALVSDAGLPLVSDPGSMVAKEVTAAGYNLCVVPGANAALTALLGSSLNPTAFTFLGFLPRKGKERQAALQKIAAAGQTVIVHESPHRIASLLQELIDNYPAYNLGARPVCLARELTKRYENYTRTTVSELLNLVSAREPKGECVLVFAAADKAAALPEENNGTDFRREEISKYCQEHQLPDLATIKKAWCKAALDLKLGTNWEQDEELMTTAVYNYFTGMKIKLNAKDLCSRYNQYKQQDIYRLLLILKEIVEPNE</sequence>
<evidence type="ECO:0000313" key="9">
    <source>
        <dbReference type="Proteomes" id="UP001220478"/>
    </source>
</evidence>
<dbReference type="InterPro" id="IPR014777">
    <property type="entry name" value="4pyrrole_Mease_sub1"/>
</dbReference>
<accession>A0ABY8C7U7</accession>
<comment type="function">
    <text evidence="6">Catalyzes the 2'-O-methylation of the ribose of cytidine 1402 (C1402) in 16S rRNA.</text>
</comment>
<evidence type="ECO:0000256" key="4">
    <source>
        <dbReference type="ARBA" id="ARBA00022679"/>
    </source>
</evidence>
<proteinExistence type="inferred from homology"/>
<dbReference type="PROSITE" id="PS01296">
    <property type="entry name" value="RSMI"/>
    <property type="match status" value="1"/>
</dbReference>
<dbReference type="EC" id="2.1.1.198" evidence="6"/>
<dbReference type="HAMAP" id="MF_01877">
    <property type="entry name" value="16SrRNA_methyltr_I"/>
    <property type="match status" value="1"/>
</dbReference>
<comment type="similarity">
    <text evidence="6">Belongs to the methyltransferase superfamily. RsmI family.</text>
</comment>
<comment type="catalytic activity">
    <reaction evidence="6">
        <text>cytidine(1402) in 16S rRNA + S-adenosyl-L-methionine = 2'-O-methylcytidine(1402) in 16S rRNA + S-adenosyl-L-homocysteine + H(+)</text>
        <dbReference type="Rhea" id="RHEA:42924"/>
        <dbReference type="Rhea" id="RHEA-COMP:10285"/>
        <dbReference type="Rhea" id="RHEA-COMP:10286"/>
        <dbReference type="ChEBI" id="CHEBI:15378"/>
        <dbReference type="ChEBI" id="CHEBI:57856"/>
        <dbReference type="ChEBI" id="CHEBI:59789"/>
        <dbReference type="ChEBI" id="CHEBI:74495"/>
        <dbReference type="ChEBI" id="CHEBI:82748"/>
        <dbReference type="EC" id="2.1.1.198"/>
    </reaction>
</comment>
<dbReference type="InterPro" id="IPR008189">
    <property type="entry name" value="rRNA_ssu_MeTfrase_I"/>
</dbReference>